<proteinExistence type="predicted"/>
<organism evidence="2 3">
    <name type="scientific">Rhynchosporium agropyri</name>
    <dbReference type="NCBI Taxonomy" id="914238"/>
    <lineage>
        <taxon>Eukaryota</taxon>
        <taxon>Fungi</taxon>
        <taxon>Dikarya</taxon>
        <taxon>Ascomycota</taxon>
        <taxon>Pezizomycotina</taxon>
        <taxon>Leotiomycetes</taxon>
        <taxon>Helotiales</taxon>
        <taxon>Ploettnerulaceae</taxon>
        <taxon>Rhynchosporium</taxon>
    </lineage>
</organism>
<name>A0A1E1L7W3_9HELO</name>
<evidence type="ECO:0000313" key="2">
    <source>
        <dbReference type="EMBL" id="CZT06586.1"/>
    </source>
</evidence>
<dbReference type="InterPro" id="IPR039261">
    <property type="entry name" value="FNR_nucleotide-bd"/>
</dbReference>
<dbReference type="AlphaFoldDB" id="A0A1E1L7W3"/>
<gene>
    <name evidence="2" type="ORF">RAG0_12274</name>
</gene>
<dbReference type="EMBL" id="FJUX01000087">
    <property type="protein sequence ID" value="CZT06586.1"/>
    <property type="molecule type" value="Genomic_DNA"/>
</dbReference>
<dbReference type="Gene3D" id="2.40.30.10">
    <property type="entry name" value="Translation factors"/>
    <property type="match status" value="1"/>
</dbReference>
<sequence length="403" mass="44532">MSSSNGSDIDTNHRGGPAGLVRVISNEESGAVIIYPEYSGNRLYESLGNLKMNPLIGMTVPDFDTGDVLYLTGKTEILIGKEADSVLLRSKLAVKITITSARFVEKGLTFKGVHGERSPYNPSVRYAANEKIAQASVTEDILDYATLLKVTPITPSISRFRFKIDESSAIPTWKPGQYATLTFEEYLDQGYSQMRDEDPQSLKDDFLRTFTVSSPPSASKNEFEITIRNVGRVTSFLFEQQQRAKLAGNFKIPLKGFGGEFRIEKQQAGGIIPVIAGGIGITPLLGQLDSMDVKQLRLLWGIGIEDVGLVADTLRGYPQLAGSTTIFLSGEDADSDLEGLRILSDIVRTGIKIERRRMQEKDVVSVIENHEVDEWYICVSLRLKSLVLTWLAGRKVVFDGFGY</sequence>
<dbReference type="GO" id="GO:0016491">
    <property type="term" value="F:oxidoreductase activity"/>
    <property type="evidence" value="ECO:0007669"/>
    <property type="project" value="InterPro"/>
</dbReference>
<dbReference type="PANTHER" id="PTHR42815:SF2">
    <property type="entry name" value="FAD-BINDING, PUTATIVE (AFU_ORTHOLOGUE AFUA_6G07600)-RELATED"/>
    <property type="match status" value="1"/>
</dbReference>
<dbReference type="InterPro" id="IPR017927">
    <property type="entry name" value="FAD-bd_FR_type"/>
</dbReference>
<accession>A0A1E1L7W3</accession>
<dbReference type="PANTHER" id="PTHR42815">
    <property type="entry name" value="FAD-BINDING, PUTATIVE (AFU_ORTHOLOGUE AFUA_6G07600)-RELATED"/>
    <property type="match status" value="1"/>
</dbReference>
<dbReference type="Proteomes" id="UP000178912">
    <property type="component" value="Unassembled WGS sequence"/>
</dbReference>
<evidence type="ECO:0000313" key="3">
    <source>
        <dbReference type="Proteomes" id="UP000178912"/>
    </source>
</evidence>
<keyword evidence="3" id="KW-1185">Reference proteome</keyword>
<dbReference type="Gene3D" id="2.30.110.10">
    <property type="entry name" value="Electron Transport, Fmn-binding Protein, Chain A"/>
    <property type="match status" value="1"/>
</dbReference>
<dbReference type="InterPro" id="IPR012349">
    <property type="entry name" value="Split_barrel_FMN-bd"/>
</dbReference>
<evidence type="ECO:0000259" key="1">
    <source>
        <dbReference type="PROSITE" id="PS51384"/>
    </source>
</evidence>
<dbReference type="InterPro" id="IPR017938">
    <property type="entry name" value="Riboflavin_synthase-like_b-brl"/>
</dbReference>
<feature type="domain" description="FAD-binding FR-type" evidence="1">
    <location>
        <begin position="140"/>
        <end position="264"/>
    </location>
</feature>
<dbReference type="PROSITE" id="PS51384">
    <property type="entry name" value="FAD_FR"/>
    <property type="match status" value="1"/>
</dbReference>
<protein>
    <submittedName>
        <fullName evidence="2">Related to oxidoreductase, FAD-binding</fullName>
    </submittedName>
</protein>
<dbReference type="OrthoDB" id="436496at2759"/>
<reference evidence="3" key="1">
    <citation type="submission" date="2016-03" db="EMBL/GenBank/DDBJ databases">
        <authorList>
            <person name="Guldener U."/>
        </authorList>
    </citation>
    <scope>NUCLEOTIDE SEQUENCE [LARGE SCALE GENOMIC DNA]</scope>
    <source>
        <strain evidence="3">04CH-RAC-A.6.1</strain>
    </source>
</reference>
<dbReference type="SUPFAM" id="SSF63380">
    <property type="entry name" value="Riboflavin synthase domain-like"/>
    <property type="match status" value="1"/>
</dbReference>
<dbReference type="SUPFAM" id="SSF52343">
    <property type="entry name" value="Ferredoxin reductase-like, C-terminal NADP-linked domain"/>
    <property type="match status" value="1"/>
</dbReference>